<feature type="domain" description="AGC-kinase C-terminal" evidence="14">
    <location>
        <begin position="422"/>
        <end position="494"/>
    </location>
</feature>
<dbReference type="CDD" id="cd21742">
    <property type="entry name" value="MobB_NDR_LATS-like"/>
    <property type="match status" value="1"/>
</dbReference>
<feature type="region of interest" description="Disordered" evidence="12">
    <location>
        <begin position="501"/>
        <end position="565"/>
    </location>
</feature>
<evidence type="ECO:0000256" key="9">
    <source>
        <dbReference type="ARBA" id="ARBA00047899"/>
    </source>
</evidence>
<dbReference type="GO" id="GO:0005524">
    <property type="term" value="F:ATP binding"/>
    <property type="evidence" value="ECO:0007669"/>
    <property type="project" value="UniProtKB-UniRule"/>
</dbReference>
<evidence type="ECO:0000256" key="10">
    <source>
        <dbReference type="ARBA" id="ARBA00048679"/>
    </source>
</evidence>
<dbReference type="GO" id="GO:0106310">
    <property type="term" value="F:protein serine kinase activity"/>
    <property type="evidence" value="ECO:0007669"/>
    <property type="project" value="RHEA"/>
</dbReference>
<keyword evidence="5" id="KW-0808">Transferase</keyword>
<keyword evidence="16" id="KW-1185">Reference proteome</keyword>
<dbReference type="PANTHER" id="PTHR22988">
    <property type="entry name" value="MYOTONIC DYSTROPHY S/T KINASE-RELATED"/>
    <property type="match status" value="1"/>
</dbReference>
<evidence type="ECO:0000313" key="15">
    <source>
        <dbReference type="EMBL" id="OVA08845.1"/>
    </source>
</evidence>
<dbReference type="GO" id="GO:0004674">
    <property type="term" value="F:protein serine/threonine kinase activity"/>
    <property type="evidence" value="ECO:0007669"/>
    <property type="project" value="UniProtKB-KW"/>
</dbReference>
<dbReference type="FunFam" id="1.10.510.10:FF:000042">
    <property type="entry name" value="Non-specific serine/threonine protein kinase"/>
    <property type="match status" value="1"/>
</dbReference>
<name>A0A200QEJ9_MACCD</name>
<dbReference type="STRING" id="56857.A0A200QEJ9"/>
<feature type="compositionally biased region" description="Basic and acidic residues" evidence="12">
    <location>
        <begin position="12"/>
        <end position="26"/>
    </location>
</feature>
<dbReference type="FunFam" id="1.10.510.10:FF:000106">
    <property type="entry name" value="Non-specific serine/threonine protein kinase"/>
    <property type="match status" value="1"/>
</dbReference>
<protein>
    <recommendedName>
        <fullName evidence="2">non-specific serine/threonine protein kinase</fullName>
        <ecNumber evidence="2">2.7.11.1</ecNumber>
    </recommendedName>
</protein>
<keyword evidence="8 11" id="KW-0067">ATP-binding</keyword>
<comment type="caution">
    <text evidence="15">The sequence shown here is derived from an EMBL/GenBank/DDBJ whole genome shotgun (WGS) entry which is preliminary data.</text>
</comment>
<dbReference type="OMA" id="ILSWKHH"/>
<organism evidence="15 16">
    <name type="scientific">Macleaya cordata</name>
    <name type="common">Five-seeded plume-poppy</name>
    <name type="synonym">Bocconia cordata</name>
    <dbReference type="NCBI Taxonomy" id="56857"/>
    <lineage>
        <taxon>Eukaryota</taxon>
        <taxon>Viridiplantae</taxon>
        <taxon>Streptophyta</taxon>
        <taxon>Embryophyta</taxon>
        <taxon>Tracheophyta</taxon>
        <taxon>Spermatophyta</taxon>
        <taxon>Magnoliopsida</taxon>
        <taxon>Ranunculales</taxon>
        <taxon>Papaveraceae</taxon>
        <taxon>Papaveroideae</taxon>
        <taxon>Macleaya</taxon>
    </lineage>
</organism>
<dbReference type="InterPro" id="IPR017441">
    <property type="entry name" value="Protein_kinase_ATP_BS"/>
</dbReference>
<dbReference type="SMART" id="SM00220">
    <property type="entry name" value="S_TKc"/>
    <property type="match status" value="1"/>
</dbReference>
<dbReference type="InterPro" id="IPR008271">
    <property type="entry name" value="Ser/Thr_kinase_AS"/>
</dbReference>
<dbReference type="FunCoup" id="A0A200QEJ9">
    <property type="interactions" value="2205"/>
</dbReference>
<proteinExistence type="inferred from homology"/>
<evidence type="ECO:0000256" key="5">
    <source>
        <dbReference type="ARBA" id="ARBA00022679"/>
    </source>
</evidence>
<dbReference type="Pfam" id="PF00433">
    <property type="entry name" value="Pkinase_C"/>
    <property type="match status" value="1"/>
</dbReference>
<dbReference type="AlphaFoldDB" id="A0A200QEJ9"/>
<sequence length="565" mass="65255">MDSARSWFHKFQPRDKLRASTKKKDSISSGSEGSKPSPPGGDEAASNVTKQKVAAAKQYIENHYKEQMKNLQERKERRNLLEKKLADADVSEEDQNNLLKYLEQKETEYMRLQRHKMGADDFELLTMIGKGAFGEVRVCREKTTGHVYAMKKLKKSEMLRRGQVEHVKAERNLLAEVDSNCIVKLYCSFQDDEFLYLIMEYLPGGDMMTLLMRKDTLTEDEARFYVGETVLAIESIHKHNYIHRDIKPDNLLLDRYGHMKLSDFGLCKPLDCSNLHENDFSVANNVNGSQQSDEGSTAPRRTQQEQLQHWQRNRRMLAYSTVGTPDYIAPEVLLKKGYGMECDWWSLGAIMYEMLVGYPPFYSDEPMSTCRKIVNWKTHLKFPEEAKLSPEAKDLISKLLCNVEQRLGTKGANEIKVHPWFKSVEWDRLYQMDAAFIPEVNDELDTQNFEKFEEADNQTQTSSKSGPWRKMLSSKDINFVGYTYKNFEIVNEHQLPGMAELKKKSTKTKRPSIKSLFDEESEETNEPADHLPTQQEVSENKSESSETLLVSLQKEQNGSRRSLDP</sequence>
<reference evidence="15 16" key="1">
    <citation type="journal article" date="2017" name="Mol. Plant">
        <title>The Genome of Medicinal Plant Macleaya cordata Provides New Insights into Benzylisoquinoline Alkaloids Metabolism.</title>
        <authorList>
            <person name="Liu X."/>
            <person name="Liu Y."/>
            <person name="Huang P."/>
            <person name="Ma Y."/>
            <person name="Qing Z."/>
            <person name="Tang Q."/>
            <person name="Cao H."/>
            <person name="Cheng P."/>
            <person name="Zheng Y."/>
            <person name="Yuan Z."/>
            <person name="Zhou Y."/>
            <person name="Liu J."/>
            <person name="Tang Z."/>
            <person name="Zhuo Y."/>
            <person name="Zhang Y."/>
            <person name="Yu L."/>
            <person name="Huang J."/>
            <person name="Yang P."/>
            <person name="Peng Q."/>
            <person name="Zhang J."/>
            <person name="Jiang W."/>
            <person name="Zhang Z."/>
            <person name="Lin K."/>
            <person name="Ro D.K."/>
            <person name="Chen X."/>
            <person name="Xiong X."/>
            <person name="Shang Y."/>
            <person name="Huang S."/>
            <person name="Zeng J."/>
        </authorList>
    </citation>
    <scope>NUCLEOTIDE SEQUENCE [LARGE SCALE GENOMIC DNA]</scope>
    <source>
        <strain evidence="16">cv. BLH2017</strain>
        <tissue evidence="15">Root</tissue>
    </source>
</reference>
<dbReference type="FunFam" id="3.30.200.20:FF:000102">
    <property type="entry name" value="Non-specific serine/threonine protein kinase"/>
    <property type="match status" value="1"/>
</dbReference>
<evidence type="ECO:0000256" key="12">
    <source>
        <dbReference type="SAM" id="MobiDB-lite"/>
    </source>
</evidence>
<keyword evidence="7 15" id="KW-0418">Kinase</keyword>
<dbReference type="GO" id="GO:0005737">
    <property type="term" value="C:cytoplasm"/>
    <property type="evidence" value="ECO:0007669"/>
    <property type="project" value="UniProtKB-ARBA"/>
</dbReference>
<evidence type="ECO:0000256" key="7">
    <source>
        <dbReference type="ARBA" id="ARBA00022777"/>
    </source>
</evidence>
<comment type="similarity">
    <text evidence="1">Belongs to the protein kinase superfamily. AGC Ser/Thr protein kinase family.</text>
</comment>
<comment type="catalytic activity">
    <reaction evidence="9">
        <text>L-threonyl-[protein] + ATP = O-phospho-L-threonyl-[protein] + ADP + H(+)</text>
        <dbReference type="Rhea" id="RHEA:46608"/>
        <dbReference type="Rhea" id="RHEA-COMP:11060"/>
        <dbReference type="Rhea" id="RHEA-COMP:11605"/>
        <dbReference type="ChEBI" id="CHEBI:15378"/>
        <dbReference type="ChEBI" id="CHEBI:30013"/>
        <dbReference type="ChEBI" id="CHEBI:30616"/>
        <dbReference type="ChEBI" id="CHEBI:61977"/>
        <dbReference type="ChEBI" id="CHEBI:456216"/>
        <dbReference type="EC" id="2.7.11.1"/>
    </reaction>
</comment>
<keyword evidence="6 11" id="KW-0547">Nucleotide-binding</keyword>
<feature type="compositionally biased region" description="Polar residues" evidence="12">
    <location>
        <begin position="545"/>
        <end position="556"/>
    </location>
</feature>
<dbReference type="SUPFAM" id="SSF56112">
    <property type="entry name" value="Protein kinase-like (PK-like)"/>
    <property type="match status" value="1"/>
</dbReference>
<dbReference type="PROSITE" id="PS00108">
    <property type="entry name" value="PROTEIN_KINASE_ST"/>
    <property type="match status" value="1"/>
</dbReference>
<feature type="region of interest" description="Disordered" evidence="12">
    <location>
        <begin position="283"/>
        <end position="304"/>
    </location>
</feature>
<dbReference type="PANTHER" id="PTHR22988:SF76">
    <property type="entry name" value="CHROMOSOME UNDETERMINED SCAFFOLD_135, WHOLE GENOME SHOTGUN SEQUENCE"/>
    <property type="match status" value="1"/>
</dbReference>
<comment type="catalytic activity">
    <reaction evidence="10">
        <text>L-seryl-[protein] + ATP = O-phospho-L-seryl-[protein] + ADP + H(+)</text>
        <dbReference type="Rhea" id="RHEA:17989"/>
        <dbReference type="Rhea" id="RHEA-COMP:9863"/>
        <dbReference type="Rhea" id="RHEA-COMP:11604"/>
        <dbReference type="ChEBI" id="CHEBI:15378"/>
        <dbReference type="ChEBI" id="CHEBI:29999"/>
        <dbReference type="ChEBI" id="CHEBI:30616"/>
        <dbReference type="ChEBI" id="CHEBI:83421"/>
        <dbReference type="ChEBI" id="CHEBI:456216"/>
        <dbReference type="EC" id="2.7.11.1"/>
    </reaction>
</comment>
<dbReference type="InterPro" id="IPR050839">
    <property type="entry name" value="Rho-assoc_Ser/Thr_Kinase"/>
</dbReference>
<evidence type="ECO:0000256" key="4">
    <source>
        <dbReference type="ARBA" id="ARBA00022553"/>
    </source>
</evidence>
<dbReference type="PROSITE" id="PS50011">
    <property type="entry name" value="PROTEIN_KINASE_DOM"/>
    <property type="match status" value="1"/>
</dbReference>
<evidence type="ECO:0000256" key="2">
    <source>
        <dbReference type="ARBA" id="ARBA00012513"/>
    </source>
</evidence>
<dbReference type="Proteomes" id="UP000195402">
    <property type="component" value="Unassembled WGS sequence"/>
</dbReference>
<dbReference type="Gene3D" id="3.30.200.20">
    <property type="entry name" value="Phosphorylase Kinase, domain 1"/>
    <property type="match status" value="1"/>
</dbReference>
<dbReference type="InParanoid" id="A0A200QEJ9"/>
<evidence type="ECO:0000259" key="13">
    <source>
        <dbReference type="PROSITE" id="PS50011"/>
    </source>
</evidence>
<gene>
    <name evidence="15" type="ORF">BVC80_1405g15</name>
</gene>
<dbReference type="InterPro" id="IPR017892">
    <property type="entry name" value="Pkinase_C"/>
</dbReference>
<dbReference type="PROSITE" id="PS00107">
    <property type="entry name" value="PROTEIN_KINASE_ATP"/>
    <property type="match status" value="1"/>
</dbReference>
<dbReference type="Gene3D" id="1.10.510.10">
    <property type="entry name" value="Transferase(Phosphotransferase) domain 1"/>
    <property type="match status" value="2"/>
</dbReference>
<evidence type="ECO:0000259" key="14">
    <source>
        <dbReference type="PROSITE" id="PS51285"/>
    </source>
</evidence>
<evidence type="ECO:0000256" key="1">
    <source>
        <dbReference type="ARBA" id="ARBA00009903"/>
    </source>
</evidence>
<evidence type="ECO:0000256" key="3">
    <source>
        <dbReference type="ARBA" id="ARBA00022527"/>
    </source>
</evidence>
<dbReference type="OrthoDB" id="3638488at2759"/>
<keyword evidence="3" id="KW-0723">Serine/threonine-protein kinase</keyword>
<dbReference type="InterPro" id="IPR011009">
    <property type="entry name" value="Kinase-like_dom_sf"/>
</dbReference>
<feature type="domain" description="Protein kinase" evidence="13">
    <location>
        <begin position="122"/>
        <end position="421"/>
    </location>
</feature>
<dbReference type="InterPro" id="IPR059233">
    <property type="entry name" value="MobB_NdrA/B/Cbk1"/>
</dbReference>
<evidence type="ECO:0000256" key="6">
    <source>
        <dbReference type="ARBA" id="ARBA00022741"/>
    </source>
</evidence>
<dbReference type="EMBL" id="MVGT01002251">
    <property type="protein sequence ID" value="OVA08845.1"/>
    <property type="molecule type" value="Genomic_DNA"/>
</dbReference>
<feature type="compositionally biased region" description="Low complexity" evidence="12">
    <location>
        <begin position="27"/>
        <end position="43"/>
    </location>
</feature>
<dbReference type="PROSITE" id="PS51285">
    <property type="entry name" value="AGC_KINASE_CTER"/>
    <property type="match status" value="1"/>
</dbReference>
<evidence type="ECO:0000313" key="16">
    <source>
        <dbReference type="Proteomes" id="UP000195402"/>
    </source>
</evidence>
<accession>A0A200QEJ9</accession>
<dbReference type="EC" id="2.7.11.1" evidence="2"/>
<dbReference type="CDD" id="cd05599">
    <property type="entry name" value="STKc_NDR_like"/>
    <property type="match status" value="1"/>
</dbReference>
<dbReference type="InterPro" id="IPR000961">
    <property type="entry name" value="AGC-kinase_C"/>
</dbReference>
<evidence type="ECO:0000256" key="11">
    <source>
        <dbReference type="PROSITE-ProRule" id="PRU10141"/>
    </source>
</evidence>
<feature type="region of interest" description="Disordered" evidence="12">
    <location>
        <begin position="1"/>
        <end position="50"/>
    </location>
</feature>
<keyword evidence="4" id="KW-0597">Phosphoprotein</keyword>
<evidence type="ECO:0000256" key="8">
    <source>
        <dbReference type="ARBA" id="ARBA00022840"/>
    </source>
</evidence>
<dbReference type="Pfam" id="PF00069">
    <property type="entry name" value="Pkinase"/>
    <property type="match status" value="1"/>
</dbReference>
<dbReference type="SMART" id="SM00133">
    <property type="entry name" value="S_TK_X"/>
    <property type="match status" value="1"/>
</dbReference>
<feature type="binding site" evidence="11">
    <location>
        <position position="151"/>
    </location>
    <ligand>
        <name>ATP</name>
        <dbReference type="ChEBI" id="CHEBI:30616"/>
    </ligand>
</feature>
<dbReference type="InterPro" id="IPR000719">
    <property type="entry name" value="Prot_kinase_dom"/>
</dbReference>